<feature type="domain" description="H15" evidence="3">
    <location>
        <begin position="110"/>
        <end position="161"/>
    </location>
</feature>
<dbReference type="GO" id="GO:0000786">
    <property type="term" value="C:nucleosome"/>
    <property type="evidence" value="ECO:0007669"/>
    <property type="project" value="InterPro"/>
</dbReference>
<evidence type="ECO:0000256" key="1">
    <source>
        <dbReference type="ARBA" id="ARBA00020833"/>
    </source>
</evidence>
<reference evidence="4 5" key="1">
    <citation type="submission" date="2015-07" db="EMBL/GenBank/DDBJ databases">
        <title>Comparative genomics of the Sigatoka disease complex on banana suggests a link between parallel evolutionary changes in Pseudocercospora fijiensis and Pseudocercospora eumusae and increased virulence on the banana host.</title>
        <authorList>
            <person name="Chang T.-C."/>
            <person name="Salvucci A."/>
            <person name="Crous P.W."/>
            <person name="Stergiopoulos I."/>
        </authorList>
    </citation>
    <scope>NUCLEOTIDE SEQUENCE [LARGE SCALE GENOMIC DNA]</scope>
    <source>
        <strain evidence="4 5">CBS 114824</strain>
    </source>
</reference>
<dbReference type="InterPro" id="IPR036390">
    <property type="entry name" value="WH_DNA-bd_sf"/>
</dbReference>
<evidence type="ECO:0000256" key="2">
    <source>
        <dbReference type="SAM" id="MobiDB-lite"/>
    </source>
</evidence>
<dbReference type="OrthoDB" id="20783at2759"/>
<feature type="region of interest" description="Disordered" evidence="2">
    <location>
        <begin position="142"/>
        <end position="292"/>
    </location>
</feature>
<dbReference type="Gene3D" id="1.10.10.10">
    <property type="entry name" value="Winged helix-like DNA-binding domain superfamily/Winged helix DNA-binding domain"/>
    <property type="match status" value="1"/>
</dbReference>
<evidence type="ECO:0000313" key="4">
    <source>
        <dbReference type="EMBL" id="KXT02961.1"/>
    </source>
</evidence>
<sequence>MPPKKAPAATKTAAPKPAAAHSSYLGMSFPEFHVAMFVAAVRDSFYRVRRSLTRILHRHDQGGCYLAERKKRFFVSDIHHLAVAVATDFGKRNAWLKFDQLLTLHLQHRRQAIKKYVLANNNLAGVSDNAFTVQFNKALQKGSDSGTFLRPKGPSGPVKLAATKTADKPAAKKTDKPAAAAKKAPAAKKPAAAKKAPAAKKTAAAKKTTTTKKAPAAKKPATKTKANTGKARKTPAAAPAVEDKAPVVLGKTKSGRVTKSKAPQPVAKTVAPKKKAAAKKATPRKSATPKKA</sequence>
<dbReference type="Proteomes" id="UP000070133">
    <property type="component" value="Unassembled WGS sequence"/>
</dbReference>
<name>A0A139HKD1_9PEZI</name>
<dbReference type="GO" id="GO:0003677">
    <property type="term" value="F:DNA binding"/>
    <property type="evidence" value="ECO:0007669"/>
    <property type="project" value="InterPro"/>
</dbReference>
<comment type="caution">
    <text evidence="4">The sequence shown here is derived from an EMBL/GenBank/DDBJ whole genome shotgun (WGS) entry which is preliminary data.</text>
</comment>
<keyword evidence="5" id="KW-1185">Reference proteome</keyword>
<gene>
    <name evidence="4" type="ORF">AC578_10615</name>
</gene>
<organism evidence="4 5">
    <name type="scientific">Pseudocercospora eumusae</name>
    <dbReference type="NCBI Taxonomy" id="321146"/>
    <lineage>
        <taxon>Eukaryota</taxon>
        <taxon>Fungi</taxon>
        <taxon>Dikarya</taxon>
        <taxon>Ascomycota</taxon>
        <taxon>Pezizomycotina</taxon>
        <taxon>Dothideomycetes</taxon>
        <taxon>Dothideomycetidae</taxon>
        <taxon>Mycosphaerellales</taxon>
        <taxon>Mycosphaerellaceae</taxon>
        <taxon>Pseudocercospora</taxon>
    </lineage>
</organism>
<accession>A0A139HKD1</accession>
<feature type="compositionally biased region" description="Basic residues" evidence="2">
    <location>
        <begin position="271"/>
        <end position="292"/>
    </location>
</feature>
<dbReference type="InterPro" id="IPR036388">
    <property type="entry name" value="WH-like_DNA-bd_sf"/>
</dbReference>
<dbReference type="AlphaFoldDB" id="A0A139HKD1"/>
<protein>
    <recommendedName>
        <fullName evidence="1">Histone H1</fullName>
    </recommendedName>
</protein>
<dbReference type="InterPro" id="IPR005818">
    <property type="entry name" value="Histone_H1/H5_H15"/>
</dbReference>
<evidence type="ECO:0000313" key="5">
    <source>
        <dbReference type="Proteomes" id="UP000070133"/>
    </source>
</evidence>
<feature type="compositionally biased region" description="Low complexity" evidence="2">
    <location>
        <begin position="261"/>
        <end position="270"/>
    </location>
</feature>
<dbReference type="SUPFAM" id="SSF46785">
    <property type="entry name" value="Winged helix' DNA-binding domain"/>
    <property type="match status" value="1"/>
</dbReference>
<dbReference type="GO" id="GO:0006334">
    <property type="term" value="P:nucleosome assembly"/>
    <property type="evidence" value="ECO:0007669"/>
    <property type="project" value="InterPro"/>
</dbReference>
<feature type="compositionally biased region" description="Low complexity" evidence="2">
    <location>
        <begin position="177"/>
        <end position="226"/>
    </location>
</feature>
<evidence type="ECO:0000259" key="3">
    <source>
        <dbReference type="Pfam" id="PF00538"/>
    </source>
</evidence>
<dbReference type="EMBL" id="LFZN01000035">
    <property type="protein sequence ID" value="KXT02961.1"/>
    <property type="molecule type" value="Genomic_DNA"/>
</dbReference>
<feature type="compositionally biased region" description="Basic and acidic residues" evidence="2">
    <location>
        <begin position="165"/>
        <end position="176"/>
    </location>
</feature>
<proteinExistence type="predicted"/>
<dbReference type="Pfam" id="PF00538">
    <property type="entry name" value="Linker_histone"/>
    <property type="match status" value="1"/>
</dbReference>